<dbReference type="CDD" id="cd03801">
    <property type="entry name" value="GT4_PimA-like"/>
    <property type="match status" value="1"/>
</dbReference>
<feature type="domain" description="Glycosyl transferase family 1" evidence="1">
    <location>
        <begin position="189"/>
        <end position="338"/>
    </location>
</feature>
<feature type="domain" description="Glycosyltransferase subfamily 4-like N-terminal" evidence="2">
    <location>
        <begin position="16"/>
        <end position="157"/>
    </location>
</feature>
<reference evidence="4" key="1">
    <citation type="journal article" date="2019" name="Int. J. Syst. Evol. Microbiol.">
        <title>The Global Catalogue of Microorganisms (GCM) 10K type strain sequencing project: providing services to taxonomists for standard genome sequencing and annotation.</title>
        <authorList>
            <consortium name="The Broad Institute Genomics Platform"/>
            <consortium name="The Broad Institute Genome Sequencing Center for Infectious Disease"/>
            <person name="Wu L."/>
            <person name="Ma J."/>
        </authorList>
    </citation>
    <scope>NUCLEOTIDE SEQUENCE [LARGE SCALE GENOMIC DNA]</scope>
    <source>
        <strain evidence="4">CGMCC 1.10106</strain>
    </source>
</reference>
<dbReference type="InterPro" id="IPR050194">
    <property type="entry name" value="Glycosyltransferase_grp1"/>
</dbReference>
<dbReference type="Proteomes" id="UP000618591">
    <property type="component" value="Unassembled WGS sequence"/>
</dbReference>
<dbReference type="SUPFAM" id="SSF53756">
    <property type="entry name" value="UDP-Glycosyltransferase/glycogen phosphorylase"/>
    <property type="match status" value="1"/>
</dbReference>
<proteinExistence type="predicted"/>
<gene>
    <name evidence="3" type="ORF">GCM10011395_00540</name>
</gene>
<dbReference type="Pfam" id="PF00534">
    <property type="entry name" value="Glycos_transf_1"/>
    <property type="match status" value="1"/>
</dbReference>
<accession>A0ABQ1G284</accession>
<dbReference type="PANTHER" id="PTHR45947:SF3">
    <property type="entry name" value="SULFOQUINOVOSYL TRANSFERASE SQD2"/>
    <property type="match status" value="1"/>
</dbReference>
<dbReference type="InterPro" id="IPR001296">
    <property type="entry name" value="Glyco_trans_1"/>
</dbReference>
<evidence type="ECO:0000313" key="3">
    <source>
        <dbReference type="EMBL" id="GGA34130.1"/>
    </source>
</evidence>
<dbReference type="RefSeq" id="WP_188444774.1">
    <property type="nucleotide sequence ID" value="NZ_BMDW01000001.1"/>
</dbReference>
<keyword evidence="4" id="KW-1185">Reference proteome</keyword>
<name>A0ABQ1G284_9SPHN</name>
<dbReference type="InterPro" id="IPR028098">
    <property type="entry name" value="Glyco_trans_4-like_N"/>
</dbReference>
<dbReference type="PANTHER" id="PTHR45947">
    <property type="entry name" value="SULFOQUINOVOSYL TRANSFERASE SQD2"/>
    <property type="match status" value="1"/>
</dbReference>
<dbReference type="Pfam" id="PF13579">
    <property type="entry name" value="Glyco_trans_4_4"/>
    <property type="match status" value="1"/>
</dbReference>
<sequence length="391" mass="42231">MAPRVAILFDNFGPYHIARMLGAAAPLDVVAIEATPRGTEYGWDKPVVPAPLHYLPLAGAGTLREIVAELDSKLTPLAPAAIALPGWSSRAAFAALIWARQRKVPAILMSETNGWDFARKPIAEWVKRRIVAHYSAGLVTSDSQARYLVDLGLNADAIFRGYNAVDNAYFASTSANATMPEGLPETPHGRYFLTSNRFIEKKNLARLLDAYAAFRRGRSDDPADWPLVLLGDGALRAALETQRKALRLERHVLMPGFRQIDELPRFYGTAGAFVHASTTEQWGLVVNEAMASGLPVAISNRCGCAEVLVEDGVTGLLFDPFDTAAITRVLTRLTATDESAAFAAHGRARVDAWGPARFGSGMAEAVRAAVAAPAGPNGMDRAMLNLVARRR</sequence>
<protein>
    <submittedName>
        <fullName evidence="3">Hexosyltransferase</fullName>
    </submittedName>
</protein>
<evidence type="ECO:0000259" key="1">
    <source>
        <dbReference type="Pfam" id="PF00534"/>
    </source>
</evidence>
<evidence type="ECO:0000259" key="2">
    <source>
        <dbReference type="Pfam" id="PF13579"/>
    </source>
</evidence>
<evidence type="ECO:0000313" key="4">
    <source>
        <dbReference type="Proteomes" id="UP000618591"/>
    </source>
</evidence>
<organism evidence="3 4">
    <name type="scientific">Sphingomonas psychrolutea</name>
    <dbReference type="NCBI Taxonomy" id="1259676"/>
    <lineage>
        <taxon>Bacteria</taxon>
        <taxon>Pseudomonadati</taxon>
        <taxon>Pseudomonadota</taxon>
        <taxon>Alphaproteobacteria</taxon>
        <taxon>Sphingomonadales</taxon>
        <taxon>Sphingomonadaceae</taxon>
        <taxon>Sphingomonas</taxon>
    </lineage>
</organism>
<comment type="caution">
    <text evidence="3">The sequence shown here is derived from an EMBL/GenBank/DDBJ whole genome shotgun (WGS) entry which is preliminary data.</text>
</comment>
<dbReference type="EMBL" id="BMDW01000001">
    <property type="protein sequence ID" value="GGA34130.1"/>
    <property type="molecule type" value="Genomic_DNA"/>
</dbReference>
<dbReference type="Gene3D" id="3.40.50.2000">
    <property type="entry name" value="Glycogen Phosphorylase B"/>
    <property type="match status" value="2"/>
</dbReference>